<feature type="transmembrane region" description="Helical" evidence="6">
    <location>
        <begin position="528"/>
        <end position="550"/>
    </location>
</feature>
<dbReference type="PROSITE" id="PS50850">
    <property type="entry name" value="MFS"/>
    <property type="match status" value="1"/>
</dbReference>
<dbReference type="InterPro" id="IPR020846">
    <property type="entry name" value="MFS_dom"/>
</dbReference>
<sequence>MASLKSTELPLALFPQATRPSGSKQSEGLQSGTSTAANTTPAGSILLRTEDVTATNSTHEGDGDGEEAQDGRLANSSISKDGAADKTSKAKAKALDGDGDKLILVQFGENDKEDPQQWSLTQKWILTILLNSMTMCIGLSTSAYSVGIGKMTDEFGVANVAGQVGMFTFNGACAIMPLFIAPFCELSGRRFIYVSAFAAFFAVTFMLAFGQNLATQIVGRLLQGAFGSIGTILVGGSLSDVWSTKEISVPMSLFSFCAIVSTVGAPAYSGYIDERLGWRWIQYVHLILTGAVLLFELCFLKESRGDAILRSRAKRLRKETGDERFRARAELEGDTLMDMFRASCLRSIKLLFTESVILFFGLYIALCWMTVFLFLSVIPLTFAGNHGWSEGNAGLPYIAAILACFAGFGLGLWQDKMYERSARNNGGVAKPEYRLYGAMIFGPLFGIGIMIFSWTQFAFVHWIAPILAIFLIILGTYAVFLAVYSYTADCYPSVASSAIAGQGLLRNGMAAASPLYATYMFQGMRYQFAGLLLALIALALAPLPFILYRYGDTIRARSKHAVQPNVTSPEARRGVDAEGKVPSQRSKTSSDNEKAERTTSEKGAHSNDRDVEQGQ</sequence>
<feature type="transmembrane region" description="Helical" evidence="6">
    <location>
        <begin position="433"/>
        <end position="454"/>
    </location>
</feature>
<evidence type="ECO:0000313" key="9">
    <source>
        <dbReference type="Proteomes" id="UP000054845"/>
    </source>
</evidence>
<feature type="transmembrane region" description="Helical" evidence="6">
    <location>
        <begin position="164"/>
        <end position="184"/>
    </location>
</feature>
<dbReference type="AlphaFoldDB" id="A0A0P1BR04"/>
<dbReference type="STRING" id="401625.A0A0P1BR04"/>
<dbReference type="EMBL" id="CCYA01000277">
    <property type="protein sequence ID" value="CEH19077.1"/>
    <property type="molecule type" value="Genomic_DNA"/>
</dbReference>
<feature type="transmembrane region" description="Helical" evidence="6">
    <location>
        <begin position="356"/>
        <end position="382"/>
    </location>
</feature>
<feature type="transmembrane region" description="Helical" evidence="6">
    <location>
        <begin position="124"/>
        <end position="144"/>
    </location>
</feature>
<dbReference type="GO" id="GO:0005886">
    <property type="term" value="C:plasma membrane"/>
    <property type="evidence" value="ECO:0007669"/>
    <property type="project" value="TreeGrafter"/>
</dbReference>
<feature type="transmembrane region" description="Helical" evidence="6">
    <location>
        <begin position="280"/>
        <end position="300"/>
    </location>
</feature>
<keyword evidence="3 6" id="KW-1133">Transmembrane helix</keyword>
<proteinExistence type="predicted"/>
<protein>
    <submittedName>
        <fullName evidence="8">Synaptic vesicle transporter SVOP and related transporters (Major facilitator superfamily)</fullName>
    </submittedName>
</protein>
<accession>A0A0P1BR04</accession>
<keyword evidence="4 6" id="KW-0472">Membrane</keyword>
<dbReference type="Pfam" id="PF07690">
    <property type="entry name" value="MFS_1"/>
    <property type="match status" value="1"/>
</dbReference>
<keyword evidence="2 6" id="KW-0812">Transmembrane</keyword>
<evidence type="ECO:0000256" key="1">
    <source>
        <dbReference type="ARBA" id="ARBA00004141"/>
    </source>
</evidence>
<dbReference type="Proteomes" id="UP000054845">
    <property type="component" value="Unassembled WGS sequence"/>
</dbReference>
<feature type="compositionally biased region" description="Basic and acidic residues" evidence="5">
    <location>
        <begin position="570"/>
        <end position="579"/>
    </location>
</feature>
<reference evidence="8 9" key="1">
    <citation type="submission" date="2014-09" db="EMBL/GenBank/DDBJ databases">
        <authorList>
            <person name="Magalhaes I.L.F."/>
            <person name="Oliveira U."/>
            <person name="Santos F.R."/>
            <person name="Vidigal T.H.D.A."/>
            <person name="Brescovit A.D."/>
            <person name="Santos A.J."/>
        </authorList>
    </citation>
    <scope>NUCLEOTIDE SEQUENCE [LARGE SCALE GENOMIC DNA]</scope>
</reference>
<feature type="transmembrane region" description="Helical" evidence="6">
    <location>
        <begin position="221"/>
        <end position="242"/>
    </location>
</feature>
<feature type="transmembrane region" description="Helical" evidence="6">
    <location>
        <begin position="191"/>
        <end position="209"/>
    </location>
</feature>
<dbReference type="InterPro" id="IPR036259">
    <property type="entry name" value="MFS_trans_sf"/>
</dbReference>
<feature type="compositionally biased region" description="Basic and acidic residues" evidence="5">
    <location>
        <begin position="588"/>
        <end position="615"/>
    </location>
</feature>
<dbReference type="Gene3D" id="1.20.1250.20">
    <property type="entry name" value="MFS general substrate transporter like domains"/>
    <property type="match status" value="1"/>
</dbReference>
<evidence type="ECO:0000256" key="2">
    <source>
        <dbReference type="ARBA" id="ARBA00022692"/>
    </source>
</evidence>
<feature type="compositionally biased region" description="Polar residues" evidence="5">
    <location>
        <begin position="18"/>
        <end position="42"/>
    </location>
</feature>
<evidence type="ECO:0000256" key="5">
    <source>
        <dbReference type="SAM" id="MobiDB-lite"/>
    </source>
</evidence>
<keyword evidence="9" id="KW-1185">Reference proteome</keyword>
<comment type="subcellular location">
    <subcellularLocation>
        <location evidence="1">Membrane</location>
        <topology evidence="1">Multi-pass membrane protein</topology>
    </subcellularLocation>
</comment>
<evidence type="ECO:0000256" key="3">
    <source>
        <dbReference type="ARBA" id="ARBA00022989"/>
    </source>
</evidence>
<feature type="transmembrane region" description="Helical" evidence="6">
    <location>
        <begin position="460"/>
        <end position="484"/>
    </location>
</feature>
<dbReference type="SUPFAM" id="SSF103473">
    <property type="entry name" value="MFS general substrate transporter"/>
    <property type="match status" value="1"/>
</dbReference>
<feature type="region of interest" description="Disordered" evidence="5">
    <location>
        <begin position="559"/>
        <end position="615"/>
    </location>
</feature>
<evidence type="ECO:0000256" key="6">
    <source>
        <dbReference type="SAM" id="Phobius"/>
    </source>
</evidence>
<feature type="transmembrane region" description="Helical" evidence="6">
    <location>
        <begin position="249"/>
        <end position="268"/>
    </location>
</feature>
<name>A0A0P1BR04_9BASI</name>
<dbReference type="PANTHER" id="PTHR23502">
    <property type="entry name" value="MAJOR FACILITATOR SUPERFAMILY"/>
    <property type="match status" value="1"/>
</dbReference>
<feature type="region of interest" description="Disordered" evidence="5">
    <location>
        <begin position="1"/>
        <end position="92"/>
    </location>
</feature>
<feature type="domain" description="Major facilitator superfamily (MFS) profile" evidence="7">
    <location>
        <begin position="126"/>
        <end position="554"/>
    </location>
</feature>
<dbReference type="InterPro" id="IPR011701">
    <property type="entry name" value="MFS"/>
</dbReference>
<feature type="compositionally biased region" description="Basic and acidic residues" evidence="5">
    <location>
        <begin position="82"/>
        <end position="92"/>
    </location>
</feature>
<evidence type="ECO:0000313" key="8">
    <source>
        <dbReference type="EMBL" id="CEH19077.1"/>
    </source>
</evidence>
<dbReference type="OrthoDB" id="5376138at2759"/>
<feature type="transmembrane region" description="Helical" evidence="6">
    <location>
        <begin position="394"/>
        <end position="413"/>
    </location>
</feature>
<dbReference type="FunFam" id="1.20.1250.20:FF:000082">
    <property type="entry name" value="MFS multidrug transporter, putative"/>
    <property type="match status" value="1"/>
</dbReference>
<dbReference type="GO" id="GO:0022857">
    <property type="term" value="F:transmembrane transporter activity"/>
    <property type="evidence" value="ECO:0007669"/>
    <property type="project" value="InterPro"/>
</dbReference>
<evidence type="ECO:0000259" key="7">
    <source>
        <dbReference type="PROSITE" id="PS50850"/>
    </source>
</evidence>
<dbReference type="PANTHER" id="PTHR23502:SF45">
    <property type="entry name" value="MAJOR FACILITATOR SUPERFAMILY (MFS) PROFILE DOMAIN-CONTAINING PROTEIN"/>
    <property type="match status" value="1"/>
</dbReference>
<evidence type="ECO:0000256" key="4">
    <source>
        <dbReference type="ARBA" id="ARBA00023136"/>
    </source>
</evidence>
<organism evidence="8 9">
    <name type="scientific">Ceraceosorus bombacis</name>
    <dbReference type="NCBI Taxonomy" id="401625"/>
    <lineage>
        <taxon>Eukaryota</taxon>
        <taxon>Fungi</taxon>
        <taxon>Dikarya</taxon>
        <taxon>Basidiomycota</taxon>
        <taxon>Ustilaginomycotina</taxon>
        <taxon>Exobasidiomycetes</taxon>
        <taxon>Ceraceosorales</taxon>
        <taxon>Ceraceosoraceae</taxon>
        <taxon>Ceraceosorus</taxon>
    </lineage>
</organism>